<dbReference type="FunFam" id="3.40.1160.10:FF:000018">
    <property type="entry name" value="Glutamate 5-kinase"/>
    <property type="match status" value="1"/>
</dbReference>
<reference evidence="10 11" key="1">
    <citation type="submission" date="2019-10" db="EMBL/GenBank/DDBJ databases">
        <authorList>
            <person name="Dong K."/>
        </authorList>
    </citation>
    <scope>NUCLEOTIDE SEQUENCE [LARGE SCALE GENOMIC DNA]</scope>
    <source>
        <strain evidence="10 11">DSM 28960</strain>
    </source>
</reference>
<keyword evidence="4 8" id="KW-0808">Transferase</keyword>
<dbReference type="EMBL" id="WITJ01000002">
    <property type="protein sequence ID" value="MQW38687.1"/>
    <property type="molecule type" value="Genomic_DNA"/>
</dbReference>
<feature type="binding site" evidence="8">
    <location>
        <begin position="172"/>
        <end position="173"/>
    </location>
    <ligand>
        <name>ATP</name>
        <dbReference type="ChEBI" id="CHEBI:30616"/>
    </ligand>
</feature>
<comment type="pathway">
    <text evidence="8">Amino-acid biosynthesis; L-proline biosynthesis; L-glutamate 5-semialdehyde from L-glutamate: step 1/2.</text>
</comment>
<gene>
    <name evidence="8 10" type="primary">proB</name>
    <name evidence="10" type="ORF">GHI93_01815</name>
</gene>
<comment type="catalytic activity">
    <reaction evidence="8">
        <text>L-glutamate + ATP = L-glutamyl 5-phosphate + ADP</text>
        <dbReference type="Rhea" id="RHEA:14877"/>
        <dbReference type="ChEBI" id="CHEBI:29985"/>
        <dbReference type="ChEBI" id="CHEBI:30616"/>
        <dbReference type="ChEBI" id="CHEBI:58274"/>
        <dbReference type="ChEBI" id="CHEBI:456216"/>
        <dbReference type="EC" id="2.7.2.11"/>
    </reaction>
</comment>
<evidence type="ECO:0000256" key="3">
    <source>
        <dbReference type="ARBA" id="ARBA00022650"/>
    </source>
</evidence>
<dbReference type="HAMAP" id="MF_00456">
    <property type="entry name" value="ProB"/>
    <property type="match status" value="1"/>
</dbReference>
<feature type="binding site" evidence="8">
    <location>
        <position position="13"/>
    </location>
    <ligand>
        <name>ATP</name>
        <dbReference type="ChEBI" id="CHEBI:30616"/>
    </ligand>
</feature>
<dbReference type="GO" id="GO:0005829">
    <property type="term" value="C:cytosol"/>
    <property type="evidence" value="ECO:0007669"/>
    <property type="project" value="TreeGrafter"/>
</dbReference>
<feature type="binding site" evidence="8">
    <location>
        <begin position="214"/>
        <end position="220"/>
    </location>
    <ligand>
        <name>ATP</name>
        <dbReference type="ChEBI" id="CHEBI:30616"/>
    </ligand>
</feature>
<dbReference type="PRINTS" id="PR00474">
    <property type="entry name" value="GLU5KINASE"/>
</dbReference>
<feature type="binding site" evidence="8">
    <location>
        <position position="53"/>
    </location>
    <ligand>
        <name>substrate</name>
    </ligand>
</feature>
<comment type="subcellular location">
    <subcellularLocation>
        <location evidence="8">Cytoplasm</location>
    </subcellularLocation>
</comment>
<proteinExistence type="inferred from homology"/>
<evidence type="ECO:0000259" key="9">
    <source>
        <dbReference type="Pfam" id="PF00696"/>
    </source>
</evidence>
<evidence type="ECO:0000256" key="4">
    <source>
        <dbReference type="ARBA" id="ARBA00022679"/>
    </source>
</evidence>
<feature type="binding site" evidence="8">
    <location>
        <position position="140"/>
    </location>
    <ligand>
        <name>substrate</name>
    </ligand>
</feature>
<keyword evidence="7 8" id="KW-0067">ATP-binding</keyword>
<sequence>MRNLEKINRLVIKVGTSTLTYENGSLNLKRIEALTRVISDLKNSGKQIVLVSSGAIGVGAQKLGLNHRPKTVMEKQAAAAIGQTQLMEIYDEFFRRYNHLIGQVLLTHLVLTDRKMHNNAVNTFQTLLEYGAIPIVNENDTVVTDEILFGDNDTLSAHIANMVHADLLIMLTDIDGLYEENPNDNPQAKLLSEISVITDSIKKMAGGSSSNRGTGGMQTKLEAACIAQKSHTKTVIMSGDDPTKIYGLLEGEHIGTYFDC</sequence>
<evidence type="ECO:0000256" key="1">
    <source>
        <dbReference type="ARBA" id="ARBA00022490"/>
    </source>
</evidence>
<comment type="similarity">
    <text evidence="8">Belongs to the glutamate 5-kinase family.</text>
</comment>
<accession>A0A7X1Z8G0</accession>
<dbReference type="EC" id="2.7.2.11" evidence="8"/>
<keyword evidence="3 8" id="KW-0641">Proline biosynthesis</keyword>
<dbReference type="RefSeq" id="WP_153495051.1">
    <property type="nucleotide sequence ID" value="NZ_CAXYUY010000009.1"/>
</dbReference>
<keyword evidence="6 8" id="KW-0418">Kinase</keyword>
<dbReference type="PANTHER" id="PTHR43654:SF1">
    <property type="entry name" value="ISOPENTENYL PHOSPHATE KINASE"/>
    <property type="match status" value="1"/>
</dbReference>
<dbReference type="UniPathway" id="UPA00098">
    <property type="reaction ID" value="UER00359"/>
</dbReference>
<keyword evidence="1 8" id="KW-0963">Cytoplasm</keyword>
<dbReference type="SUPFAM" id="SSF53633">
    <property type="entry name" value="Carbamate kinase-like"/>
    <property type="match status" value="1"/>
</dbReference>
<dbReference type="PANTHER" id="PTHR43654">
    <property type="entry name" value="GLUTAMATE 5-KINASE"/>
    <property type="match status" value="1"/>
</dbReference>
<name>A0A7X1Z8G0_9LACT</name>
<dbReference type="NCBIfam" id="TIGR01027">
    <property type="entry name" value="proB"/>
    <property type="match status" value="1"/>
</dbReference>
<dbReference type="OrthoDB" id="9804434at2"/>
<organism evidence="10 11">
    <name type="scientific">Lactococcus hircilactis</name>
    <dbReference type="NCBI Taxonomy" id="1494462"/>
    <lineage>
        <taxon>Bacteria</taxon>
        <taxon>Bacillati</taxon>
        <taxon>Bacillota</taxon>
        <taxon>Bacilli</taxon>
        <taxon>Lactobacillales</taxon>
        <taxon>Streptococcaceae</taxon>
        <taxon>Lactococcus</taxon>
    </lineage>
</organism>
<keyword evidence="2 8" id="KW-0028">Amino-acid biosynthesis</keyword>
<dbReference type="AlphaFoldDB" id="A0A7X1Z8G0"/>
<dbReference type="GO" id="GO:0005524">
    <property type="term" value="F:ATP binding"/>
    <property type="evidence" value="ECO:0007669"/>
    <property type="project" value="UniProtKB-KW"/>
</dbReference>
<feature type="binding site" evidence="8">
    <location>
        <position position="152"/>
    </location>
    <ligand>
        <name>substrate</name>
    </ligand>
</feature>
<dbReference type="InterPro" id="IPR036393">
    <property type="entry name" value="AceGlu_kinase-like_sf"/>
</dbReference>
<dbReference type="InterPro" id="IPR019797">
    <property type="entry name" value="Glutamate_5-kinase_CS"/>
</dbReference>
<comment type="function">
    <text evidence="8">Catalyzes the transfer of a phosphate group to glutamate to form L-glutamate 5-phosphate.</text>
</comment>
<dbReference type="InterPro" id="IPR001057">
    <property type="entry name" value="Glu/AcGlu_kinase"/>
</dbReference>
<keyword evidence="11" id="KW-1185">Reference proteome</keyword>
<dbReference type="GO" id="GO:0055129">
    <property type="term" value="P:L-proline biosynthetic process"/>
    <property type="evidence" value="ECO:0007669"/>
    <property type="project" value="UniProtKB-UniRule"/>
</dbReference>
<evidence type="ECO:0000256" key="6">
    <source>
        <dbReference type="ARBA" id="ARBA00022777"/>
    </source>
</evidence>
<dbReference type="GO" id="GO:0004349">
    <property type="term" value="F:glutamate 5-kinase activity"/>
    <property type="evidence" value="ECO:0007669"/>
    <property type="project" value="UniProtKB-UniRule"/>
</dbReference>
<dbReference type="InterPro" id="IPR041739">
    <property type="entry name" value="G5K_ProB"/>
</dbReference>
<evidence type="ECO:0000313" key="11">
    <source>
        <dbReference type="Proteomes" id="UP000439550"/>
    </source>
</evidence>
<dbReference type="Pfam" id="PF00696">
    <property type="entry name" value="AA_kinase"/>
    <property type="match status" value="1"/>
</dbReference>
<evidence type="ECO:0000256" key="2">
    <source>
        <dbReference type="ARBA" id="ARBA00022605"/>
    </source>
</evidence>
<dbReference type="Proteomes" id="UP000439550">
    <property type="component" value="Unassembled WGS sequence"/>
</dbReference>
<feature type="domain" description="Aspartate/glutamate/uridylate kinase" evidence="9">
    <location>
        <begin position="8"/>
        <end position="237"/>
    </location>
</feature>
<evidence type="ECO:0000256" key="8">
    <source>
        <dbReference type="HAMAP-Rule" id="MF_00456"/>
    </source>
</evidence>
<dbReference type="InterPro" id="IPR011529">
    <property type="entry name" value="Glu_5kinase"/>
</dbReference>
<dbReference type="Gene3D" id="3.40.1160.10">
    <property type="entry name" value="Acetylglutamate kinase-like"/>
    <property type="match status" value="1"/>
</dbReference>
<keyword evidence="5 8" id="KW-0547">Nucleotide-binding</keyword>
<dbReference type="PIRSF" id="PIRSF000729">
    <property type="entry name" value="GK"/>
    <property type="match status" value="1"/>
</dbReference>
<dbReference type="PROSITE" id="PS00902">
    <property type="entry name" value="GLUTAMATE_5_KINASE"/>
    <property type="match status" value="1"/>
</dbReference>
<dbReference type="InterPro" id="IPR001048">
    <property type="entry name" value="Asp/Glu/Uridylate_kinase"/>
</dbReference>
<dbReference type="CDD" id="cd04242">
    <property type="entry name" value="AAK_G5K_ProB"/>
    <property type="match status" value="1"/>
</dbReference>
<evidence type="ECO:0000256" key="5">
    <source>
        <dbReference type="ARBA" id="ARBA00022741"/>
    </source>
</evidence>
<dbReference type="InterPro" id="IPR005715">
    <property type="entry name" value="Glu_5kinase/COase_Synthase"/>
</dbReference>
<comment type="caution">
    <text evidence="10">The sequence shown here is derived from an EMBL/GenBank/DDBJ whole genome shotgun (WGS) entry which is preliminary data.</text>
</comment>
<evidence type="ECO:0000313" key="10">
    <source>
        <dbReference type="EMBL" id="MQW38687.1"/>
    </source>
</evidence>
<evidence type="ECO:0000256" key="7">
    <source>
        <dbReference type="ARBA" id="ARBA00022840"/>
    </source>
</evidence>
<protein>
    <recommendedName>
        <fullName evidence="8">Glutamate 5-kinase</fullName>
        <ecNumber evidence="8">2.7.2.11</ecNumber>
    </recommendedName>
    <alternativeName>
        <fullName evidence="8">Gamma-glutamyl kinase</fullName>
        <shortName evidence="8">GK</shortName>
    </alternativeName>
</protein>